<feature type="transmembrane region" description="Helical" evidence="7">
    <location>
        <begin position="291"/>
        <end position="314"/>
    </location>
</feature>
<dbReference type="Pfam" id="PF00939">
    <property type="entry name" value="Na_sulph_symp"/>
    <property type="match status" value="1"/>
</dbReference>
<feature type="transmembrane region" description="Helical" evidence="7">
    <location>
        <begin position="375"/>
        <end position="392"/>
    </location>
</feature>
<evidence type="ECO:0000313" key="9">
    <source>
        <dbReference type="Proteomes" id="UP000242146"/>
    </source>
</evidence>
<evidence type="ECO:0000256" key="3">
    <source>
        <dbReference type="ARBA" id="ARBA00022692"/>
    </source>
</evidence>
<evidence type="ECO:0000256" key="2">
    <source>
        <dbReference type="ARBA" id="ARBA00007349"/>
    </source>
</evidence>
<feature type="transmembrane region" description="Helical" evidence="7">
    <location>
        <begin position="247"/>
        <end position="271"/>
    </location>
</feature>
<dbReference type="AlphaFoldDB" id="A0A1X2G3I7"/>
<comment type="similarity">
    <text evidence="2">Belongs to the SLC13A/DASS transporter (TC 2.A.47) family. DIT1 subfamily.</text>
</comment>
<comment type="caution">
    <text evidence="8">The sequence shown here is derived from an EMBL/GenBank/DDBJ whole genome shotgun (WGS) entry which is preliminary data.</text>
</comment>
<evidence type="ECO:0000313" key="8">
    <source>
        <dbReference type="EMBL" id="ORX43860.1"/>
    </source>
</evidence>
<feature type="transmembrane region" description="Helical" evidence="7">
    <location>
        <begin position="95"/>
        <end position="112"/>
    </location>
</feature>
<dbReference type="STRING" id="101127.A0A1X2G3I7"/>
<feature type="transmembrane region" description="Helical" evidence="7">
    <location>
        <begin position="352"/>
        <end position="369"/>
    </location>
</feature>
<feature type="transmembrane region" description="Helical" evidence="7">
    <location>
        <begin position="522"/>
        <end position="544"/>
    </location>
</feature>
<keyword evidence="3 7" id="KW-0812">Transmembrane</keyword>
<dbReference type="PANTHER" id="PTHR42826">
    <property type="entry name" value="DICARBOXYLATE TRANSPORTER 2.1, CHLOROPLASTIC"/>
    <property type="match status" value="1"/>
</dbReference>
<proteinExistence type="inferred from homology"/>
<evidence type="ECO:0000256" key="7">
    <source>
        <dbReference type="SAM" id="Phobius"/>
    </source>
</evidence>
<dbReference type="GO" id="GO:0016020">
    <property type="term" value="C:membrane"/>
    <property type="evidence" value="ECO:0007669"/>
    <property type="project" value="InterPro"/>
</dbReference>
<keyword evidence="5 7" id="KW-1133">Transmembrane helix</keyword>
<feature type="transmembrane region" description="Helical" evidence="7">
    <location>
        <begin position="483"/>
        <end position="502"/>
    </location>
</feature>
<feature type="transmembrane region" description="Helical" evidence="7">
    <location>
        <begin position="404"/>
        <end position="427"/>
    </location>
</feature>
<reference evidence="8 9" key="1">
    <citation type="submission" date="2016-07" db="EMBL/GenBank/DDBJ databases">
        <title>Pervasive Adenine N6-methylation of Active Genes in Fungi.</title>
        <authorList>
            <consortium name="DOE Joint Genome Institute"/>
            <person name="Mondo S.J."/>
            <person name="Dannebaum R.O."/>
            <person name="Kuo R.C."/>
            <person name="Labutti K."/>
            <person name="Haridas S."/>
            <person name="Kuo A."/>
            <person name="Salamov A."/>
            <person name="Ahrendt S.R."/>
            <person name="Lipzen A."/>
            <person name="Sullivan W."/>
            <person name="Andreopoulos W.B."/>
            <person name="Clum A."/>
            <person name="Lindquist E."/>
            <person name="Daum C."/>
            <person name="Ramamoorthy G.K."/>
            <person name="Gryganskyi A."/>
            <person name="Culley D."/>
            <person name="Magnuson J.K."/>
            <person name="James T.Y."/>
            <person name="O'Malley M.A."/>
            <person name="Stajich J.E."/>
            <person name="Spatafora J.W."/>
            <person name="Visel A."/>
            <person name="Grigoriev I.V."/>
        </authorList>
    </citation>
    <scope>NUCLEOTIDE SEQUENCE [LARGE SCALE GENOMIC DNA]</scope>
    <source>
        <strain evidence="8 9">NRRL 3301</strain>
    </source>
</reference>
<keyword evidence="6 7" id="KW-0472">Membrane</keyword>
<dbReference type="OrthoDB" id="1695362at2759"/>
<accession>A0A1X2G3I7</accession>
<dbReference type="InterPro" id="IPR030676">
    <property type="entry name" value="CitT-rel"/>
</dbReference>
<evidence type="ECO:0008006" key="10">
    <source>
        <dbReference type="Google" id="ProtNLM"/>
    </source>
</evidence>
<dbReference type="Proteomes" id="UP000242146">
    <property type="component" value="Unassembled WGS sequence"/>
</dbReference>
<evidence type="ECO:0000256" key="1">
    <source>
        <dbReference type="ARBA" id="ARBA00004478"/>
    </source>
</evidence>
<feature type="transmembrane region" description="Helical" evidence="7">
    <location>
        <begin position="38"/>
        <end position="63"/>
    </location>
</feature>
<evidence type="ECO:0000256" key="6">
    <source>
        <dbReference type="ARBA" id="ARBA00023136"/>
    </source>
</evidence>
<keyword evidence="4" id="KW-1001">Plastid inner membrane</keyword>
<dbReference type="GO" id="GO:0022857">
    <property type="term" value="F:transmembrane transporter activity"/>
    <property type="evidence" value="ECO:0007669"/>
    <property type="project" value="InterPro"/>
</dbReference>
<comment type="subcellular location">
    <subcellularLocation>
        <location evidence="1">Plastid</location>
        <location evidence="1">Chloroplast inner membrane</location>
        <topology evidence="1">Multi-pass membrane protein</topology>
    </subcellularLocation>
</comment>
<dbReference type="InterPro" id="IPR001898">
    <property type="entry name" value="SLC13A/DASS"/>
</dbReference>
<sequence length="550" mass="59218">MVAPYQSTSIRSPSATSIAIDPDECTCLLTHPEPKKPWWHTLATSEALTLLPSILVGCFLWFGIKPDDDLSLTAIHILAVFISCIFALMTTNVQLPTLVLTALVFLSVTQSFQCNDHTTGESIECRLCGTPSTSLSGESFMYDCDATQDAFAHSLEGFSNTVVWLIFSAFHLGKAVELTGLGKRLSLYLIERFGQSPLGLGYAVVFSEILVAPFVPSNTARGGGIILPVVQSMAQTMGSSPSHRPALGGFLMLLGSHANLLSASMFLTGMASNPIVVAKSQELFPKMGFSFMTWLKGSIVPGLVCALAMPLIMARCMLSSPEEKMAFQQDVVARARNELDTMGSLSKKEKQLCAVLLACLAFWITSGYTHLDSTLVALLGLVVLLHLGTLTWKDVSTNTQAWDTLVWLGGFITMAQHLSNAGASTFLGTKISNGISELGLPAVPCLAAAYFFTTFLFSSLSAHTVAFIGTFMEAGQALGAKPMVLVLLLAYFGALGGCMTNFSTGTTAMYYAPGYVSRGKWFAIGFLMAIFYLVVYFTIGLGYWKMLGWC</sequence>
<evidence type="ECO:0000256" key="4">
    <source>
        <dbReference type="ARBA" id="ARBA00022780"/>
    </source>
</evidence>
<organism evidence="8 9">
    <name type="scientific">Hesseltinella vesiculosa</name>
    <dbReference type="NCBI Taxonomy" id="101127"/>
    <lineage>
        <taxon>Eukaryota</taxon>
        <taxon>Fungi</taxon>
        <taxon>Fungi incertae sedis</taxon>
        <taxon>Mucoromycota</taxon>
        <taxon>Mucoromycotina</taxon>
        <taxon>Mucoromycetes</taxon>
        <taxon>Mucorales</taxon>
        <taxon>Cunninghamellaceae</taxon>
        <taxon>Hesseltinella</taxon>
    </lineage>
</organism>
<dbReference type="EMBL" id="MCGT01000052">
    <property type="protein sequence ID" value="ORX43860.1"/>
    <property type="molecule type" value="Genomic_DNA"/>
</dbReference>
<feature type="transmembrane region" description="Helical" evidence="7">
    <location>
        <begin position="447"/>
        <end position="471"/>
    </location>
</feature>
<evidence type="ECO:0000256" key="5">
    <source>
        <dbReference type="ARBA" id="ARBA00022989"/>
    </source>
</evidence>
<keyword evidence="9" id="KW-1185">Reference proteome</keyword>
<name>A0A1X2G3I7_9FUNG</name>
<dbReference type="NCBIfam" id="TIGR00785">
    <property type="entry name" value="dass"/>
    <property type="match status" value="1"/>
</dbReference>
<protein>
    <recommendedName>
        <fullName evidence="10">Sodium/sulfate symporter</fullName>
    </recommendedName>
</protein>
<gene>
    <name evidence="8" type="ORF">DM01DRAFT_1340616</name>
</gene>
<keyword evidence="4" id="KW-0934">Plastid</keyword>